<dbReference type="Proteomes" id="UP001486888">
    <property type="component" value="Chromosome"/>
</dbReference>
<reference evidence="19 20" key="1">
    <citation type="submission" date="2023-05" db="EMBL/GenBank/DDBJ databases">
        <title>Glutamicibacter sp. B1, complete genome.</title>
        <authorList>
            <person name="Long Y.H."/>
            <person name="Fang T."/>
            <person name="Li X.Y."/>
        </authorList>
    </citation>
    <scope>NUCLEOTIDE SEQUENCE [LARGE SCALE GENOMIC DNA]</scope>
    <source>
        <strain evidence="19 20">B1</strain>
    </source>
</reference>
<comment type="cofactor">
    <cofactor evidence="2">
        <name>Mg(2+)</name>
        <dbReference type="ChEBI" id="CHEBI:18420"/>
    </cofactor>
</comment>
<dbReference type="InterPro" id="IPR024567">
    <property type="entry name" value="RNase_HII/HIII_dom"/>
</dbReference>
<evidence type="ECO:0000256" key="7">
    <source>
        <dbReference type="ARBA" id="ARBA00019179"/>
    </source>
</evidence>
<dbReference type="SUPFAM" id="SSF53098">
    <property type="entry name" value="Ribonuclease H-like"/>
    <property type="match status" value="1"/>
</dbReference>
<keyword evidence="12 14" id="KW-0378">Hydrolase</keyword>
<dbReference type="GO" id="GO:0043137">
    <property type="term" value="P:DNA replication, removal of RNA primer"/>
    <property type="evidence" value="ECO:0007669"/>
    <property type="project" value="TreeGrafter"/>
</dbReference>
<dbReference type="PANTHER" id="PTHR10954:SF18">
    <property type="entry name" value="RIBONUCLEASE HII"/>
    <property type="match status" value="1"/>
</dbReference>
<dbReference type="GO" id="GO:0032299">
    <property type="term" value="C:ribonuclease H2 complex"/>
    <property type="evidence" value="ECO:0007669"/>
    <property type="project" value="TreeGrafter"/>
</dbReference>
<feature type="compositionally biased region" description="Polar residues" evidence="17">
    <location>
        <begin position="1"/>
        <end position="11"/>
    </location>
</feature>
<evidence type="ECO:0000256" key="3">
    <source>
        <dbReference type="ARBA" id="ARBA00004065"/>
    </source>
</evidence>
<evidence type="ECO:0000256" key="12">
    <source>
        <dbReference type="ARBA" id="ARBA00022801"/>
    </source>
</evidence>
<feature type="binding site" evidence="14 15">
    <location>
        <position position="44"/>
    </location>
    <ligand>
        <name>a divalent metal cation</name>
        <dbReference type="ChEBI" id="CHEBI:60240"/>
    </ligand>
</feature>
<evidence type="ECO:0000256" key="17">
    <source>
        <dbReference type="SAM" id="MobiDB-lite"/>
    </source>
</evidence>
<dbReference type="EMBL" id="CP125942">
    <property type="protein sequence ID" value="XAO47342.1"/>
    <property type="molecule type" value="Genomic_DNA"/>
</dbReference>
<evidence type="ECO:0000256" key="8">
    <source>
        <dbReference type="ARBA" id="ARBA00022490"/>
    </source>
</evidence>
<dbReference type="InterPro" id="IPR022898">
    <property type="entry name" value="RNase_HII"/>
</dbReference>
<name>A0AAU6WHH2_9MICC</name>
<keyword evidence="10 14" id="KW-0479">Metal-binding</keyword>
<dbReference type="KEGG" id="gey:QMQ05_07450"/>
<evidence type="ECO:0000256" key="9">
    <source>
        <dbReference type="ARBA" id="ARBA00022722"/>
    </source>
</evidence>
<dbReference type="GO" id="GO:0006298">
    <property type="term" value="P:mismatch repair"/>
    <property type="evidence" value="ECO:0007669"/>
    <property type="project" value="TreeGrafter"/>
</dbReference>
<evidence type="ECO:0000256" key="13">
    <source>
        <dbReference type="ARBA" id="ARBA00023211"/>
    </source>
</evidence>
<dbReference type="HAMAP" id="MF_00052_B">
    <property type="entry name" value="RNase_HII_B"/>
    <property type="match status" value="1"/>
</dbReference>
<dbReference type="GO" id="GO:0005737">
    <property type="term" value="C:cytoplasm"/>
    <property type="evidence" value="ECO:0007669"/>
    <property type="project" value="UniProtKB-SubCell"/>
</dbReference>
<keyword evidence="9 14" id="KW-0540">Nuclease</keyword>
<dbReference type="EC" id="3.1.26.4" evidence="6 14"/>
<evidence type="ECO:0000256" key="11">
    <source>
        <dbReference type="ARBA" id="ARBA00022759"/>
    </source>
</evidence>
<evidence type="ECO:0000256" key="16">
    <source>
        <dbReference type="RuleBase" id="RU003515"/>
    </source>
</evidence>
<dbReference type="PANTHER" id="PTHR10954">
    <property type="entry name" value="RIBONUCLEASE H2 SUBUNIT A"/>
    <property type="match status" value="1"/>
</dbReference>
<dbReference type="Gene3D" id="3.30.420.10">
    <property type="entry name" value="Ribonuclease H-like superfamily/Ribonuclease H"/>
    <property type="match status" value="1"/>
</dbReference>
<sequence>MSQMRPATNMPSARKTTKNEPTTLEHERALAAAYQARFIGAVDEVGRGALAGPITVGITVIDIHEVREFPELRDSKLLRPETREELVPEVRDWAVGYGVGHASSEEIDDLGVTAALRLAGTRAIEHCAIAPEAILLDGSYDWLTAPEPDLFDVLADDREPVGVHVPVATIIKGDMTCQAIAGASILAKVERDGIMSELSKKYPEFGWDINKGYATNTHRAAIETLGPCDYHRKSWNLTSSGHRAQGEGTTKEAK</sequence>
<keyword evidence="20" id="KW-1185">Reference proteome</keyword>
<dbReference type="NCBIfam" id="NF000595">
    <property type="entry name" value="PRK00015.1-3"/>
    <property type="match status" value="1"/>
</dbReference>
<feature type="domain" description="RNase H type-2" evidence="18">
    <location>
        <begin position="37"/>
        <end position="247"/>
    </location>
</feature>
<comment type="catalytic activity">
    <reaction evidence="1 14 15 16">
        <text>Endonucleolytic cleavage to 5'-phosphomonoester.</text>
        <dbReference type="EC" id="3.1.26.4"/>
    </reaction>
</comment>
<accession>A0AAU6WHH2</accession>
<keyword evidence="11 14" id="KW-0255">Endonuclease</keyword>
<proteinExistence type="inferred from homology"/>
<dbReference type="AlphaFoldDB" id="A0AAU6WHH2"/>
<dbReference type="RefSeq" id="WP_345474297.1">
    <property type="nucleotide sequence ID" value="NZ_CP125942.1"/>
</dbReference>
<organism evidence="19 20">
    <name type="scientific">Glutamicibacter ectropisis</name>
    <dbReference type="NCBI Taxonomy" id="3046593"/>
    <lineage>
        <taxon>Bacteria</taxon>
        <taxon>Bacillati</taxon>
        <taxon>Actinomycetota</taxon>
        <taxon>Actinomycetes</taxon>
        <taxon>Micrococcales</taxon>
        <taxon>Micrococcaceae</taxon>
        <taxon>Glutamicibacter</taxon>
    </lineage>
</organism>
<dbReference type="InterPro" id="IPR036397">
    <property type="entry name" value="RNaseH_sf"/>
</dbReference>
<keyword evidence="13 14" id="KW-0464">Manganese</keyword>
<dbReference type="GO" id="GO:0004523">
    <property type="term" value="F:RNA-DNA hybrid ribonuclease activity"/>
    <property type="evidence" value="ECO:0007669"/>
    <property type="project" value="UniProtKB-UniRule"/>
</dbReference>
<feature type="binding site" evidence="14 15">
    <location>
        <position position="137"/>
    </location>
    <ligand>
        <name>a divalent metal cation</name>
        <dbReference type="ChEBI" id="CHEBI:60240"/>
    </ligand>
</feature>
<evidence type="ECO:0000259" key="18">
    <source>
        <dbReference type="PROSITE" id="PS51975"/>
    </source>
</evidence>
<comment type="function">
    <text evidence="3 14 16">Endonuclease that specifically degrades the RNA of RNA-DNA hybrids.</text>
</comment>
<evidence type="ECO:0000256" key="5">
    <source>
        <dbReference type="ARBA" id="ARBA00007383"/>
    </source>
</evidence>
<dbReference type="InterPro" id="IPR001352">
    <property type="entry name" value="RNase_HII/HIII"/>
</dbReference>
<evidence type="ECO:0000313" key="19">
    <source>
        <dbReference type="EMBL" id="XAO47342.1"/>
    </source>
</evidence>
<keyword evidence="8 14" id="KW-0963">Cytoplasm</keyword>
<evidence type="ECO:0000256" key="6">
    <source>
        <dbReference type="ARBA" id="ARBA00012180"/>
    </source>
</evidence>
<comment type="similarity">
    <text evidence="5 14 16">Belongs to the RNase HII family.</text>
</comment>
<feature type="binding site" evidence="14 15">
    <location>
        <position position="43"/>
    </location>
    <ligand>
        <name>a divalent metal cation</name>
        <dbReference type="ChEBI" id="CHEBI:60240"/>
    </ligand>
</feature>
<evidence type="ECO:0000256" key="15">
    <source>
        <dbReference type="PROSITE-ProRule" id="PRU01319"/>
    </source>
</evidence>
<feature type="region of interest" description="Disordered" evidence="17">
    <location>
        <begin position="1"/>
        <end position="23"/>
    </location>
</feature>
<evidence type="ECO:0000256" key="14">
    <source>
        <dbReference type="HAMAP-Rule" id="MF_00052"/>
    </source>
</evidence>
<evidence type="ECO:0000256" key="10">
    <source>
        <dbReference type="ARBA" id="ARBA00022723"/>
    </source>
</evidence>
<dbReference type="CDD" id="cd07182">
    <property type="entry name" value="RNase_HII_bacteria_HII_like"/>
    <property type="match status" value="1"/>
</dbReference>
<evidence type="ECO:0000313" key="20">
    <source>
        <dbReference type="Proteomes" id="UP001486888"/>
    </source>
</evidence>
<evidence type="ECO:0000256" key="2">
    <source>
        <dbReference type="ARBA" id="ARBA00001946"/>
    </source>
</evidence>
<dbReference type="GO" id="GO:0030145">
    <property type="term" value="F:manganese ion binding"/>
    <property type="evidence" value="ECO:0007669"/>
    <property type="project" value="UniProtKB-UniRule"/>
</dbReference>
<dbReference type="GO" id="GO:0003723">
    <property type="term" value="F:RNA binding"/>
    <property type="evidence" value="ECO:0007669"/>
    <property type="project" value="UniProtKB-UniRule"/>
</dbReference>
<dbReference type="PROSITE" id="PS51975">
    <property type="entry name" value="RNASE_H_2"/>
    <property type="match status" value="1"/>
</dbReference>
<protein>
    <recommendedName>
        <fullName evidence="7 14">Ribonuclease HII</fullName>
        <shortName evidence="14">RNase HII</shortName>
        <ecNumber evidence="6 14">3.1.26.4</ecNumber>
    </recommendedName>
</protein>
<comment type="subcellular location">
    <subcellularLocation>
        <location evidence="4 14">Cytoplasm</location>
    </subcellularLocation>
</comment>
<comment type="cofactor">
    <cofactor evidence="14 15">
        <name>Mn(2+)</name>
        <dbReference type="ChEBI" id="CHEBI:29035"/>
    </cofactor>
    <cofactor evidence="14 15">
        <name>Mg(2+)</name>
        <dbReference type="ChEBI" id="CHEBI:18420"/>
    </cofactor>
    <text evidence="14 15">Manganese or magnesium. Binds 1 divalent metal ion per monomer in the absence of substrate. May bind a second metal ion after substrate binding.</text>
</comment>
<evidence type="ECO:0000256" key="1">
    <source>
        <dbReference type="ARBA" id="ARBA00000077"/>
    </source>
</evidence>
<evidence type="ECO:0000256" key="4">
    <source>
        <dbReference type="ARBA" id="ARBA00004496"/>
    </source>
</evidence>
<gene>
    <name evidence="14" type="primary">rnhB</name>
    <name evidence="19" type="ORF">QMQ05_07450</name>
</gene>
<dbReference type="Pfam" id="PF01351">
    <property type="entry name" value="RNase_HII"/>
    <property type="match status" value="1"/>
</dbReference>
<dbReference type="InterPro" id="IPR012337">
    <property type="entry name" value="RNaseH-like_sf"/>
</dbReference>